<comment type="caution">
    <text evidence="3">The sequence shown here is derived from an EMBL/GenBank/DDBJ whole genome shotgun (WGS) entry which is preliminary data.</text>
</comment>
<dbReference type="Gene3D" id="3.40.50.12780">
    <property type="entry name" value="N-terminal domain of ligase-like"/>
    <property type="match status" value="1"/>
</dbReference>
<dbReference type="RefSeq" id="WP_203168854.1">
    <property type="nucleotide sequence ID" value="NZ_JAEVLS010000004.1"/>
</dbReference>
<dbReference type="InterPro" id="IPR042099">
    <property type="entry name" value="ANL_N_sf"/>
</dbReference>
<dbReference type="Pfam" id="PF13193">
    <property type="entry name" value="AMP-binding_C"/>
    <property type="match status" value="1"/>
</dbReference>
<dbReference type="Gene3D" id="3.40.1410.10">
    <property type="entry name" value="Chorismate lyase-like"/>
    <property type="match status" value="1"/>
</dbReference>
<evidence type="ECO:0000313" key="3">
    <source>
        <dbReference type="EMBL" id="MBM0106739.1"/>
    </source>
</evidence>
<dbReference type="InterPro" id="IPR025110">
    <property type="entry name" value="AMP-bd_C"/>
</dbReference>
<dbReference type="SUPFAM" id="SSF64288">
    <property type="entry name" value="Chorismate lyase-like"/>
    <property type="match status" value="1"/>
</dbReference>
<dbReference type="Proteomes" id="UP000661077">
    <property type="component" value="Unassembled WGS sequence"/>
</dbReference>
<dbReference type="InterPro" id="IPR000873">
    <property type="entry name" value="AMP-dep_synth/lig_dom"/>
</dbReference>
<dbReference type="PROSITE" id="PS00455">
    <property type="entry name" value="AMP_BINDING"/>
    <property type="match status" value="1"/>
</dbReference>
<evidence type="ECO:0000259" key="1">
    <source>
        <dbReference type="Pfam" id="PF00501"/>
    </source>
</evidence>
<dbReference type="SUPFAM" id="SSF56801">
    <property type="entry name" value="Acetyl-CoA synthetase-like"/>
    <property type="match status" value="1"/>
</dbReference>
<dbReference type="InterPro" id="IPR045851">
    <property type="entry name" value="AMP-bd_C_sf"/>
</dbReference>
<dbReference type="PANTHER" id="PTHR43767:SF10">
    <property type="entry name" value="SURFACTIN SYNTHASE SUBUNIT 1"/>
    <property type="match status" value="1"/>
</dbReference>
<gene>
    <name evidence="3" type="ORF">JM946_18560</name>
</gene>
<dbReference type="Pfam" id="PF01947">
    <property type="entry name" value="Rv2949c-like"/>
    <property type="match status" value="1"/>
</dbReference>
<name>A0ABS1X0K6_9GAMM</name>
<dbReference type="PANTHER" id="PTHR43767">
    <property type="entry name" value="LONG-CHAIN-FATTY-ACID--COA LIGASE"/>
    <property type="match status" value="1"/>
</dbReference>
<dbReference type="Pfam" id="PF00501">
    <property type="entry name" value="AMP-binding"/>
    <property type="match status" value="1"/>
</dbReference>
<reference evidence="3 4" key="1">
    <citation type="journal article" date="2021" name="Int. J. Syst. Evol. Microbiol.">
        <title>Steroidobacter gossypii sp. nov., isolated from soil of cotton cropping field.</title>
        <authorList>
            <person name="Huang R."/>
            <person name="Yang S."/>
            <person name="Zhen C."/>
            <person name="Liu W."/>
        </authorList>
    </citation>
    <scope>NUCLEOTIDE SEQUENCE [LARGE SCALE GENOMIC DNA]</scope>
    <source>
        <strain evidence="3 4">S1-65</strain>
    </source>
</reference>
<dbReference type="InterPro" id="IPR028978">
    <property type="entry name" value="Chorismate_lyase_/UTRA_dom_sf"/>
</dbReference>
<feature type="domain" description="AMP-binding enzyme C-terminal" evidence="2">
    <location>
        <begin position="438"/>
        <end position="511"/>
    </location>
</feature>
<proteinExistence type="predicted"/>
<dbReference type="InterPro" id="IPR050237">
    <property type="entry name" value="ATP-dep_AMP-bd_enzyme"/>
</dbReference>
<evidence type="ECO:0000259" key="2">
    <source>
        <dbReference type="Pfam" id="PF13193"/>
    </source>
</evidence>
<dbReference type="Gene3D" id="3.30.300.30">
    <property type="match status" value="1"/>
</dbReference>
<keyword evidence="4" id="KW-1185">Reference proteome</keyword>
<evidence type="ECO:0000313" key="4">
    <source>
        <dbReference type="Proteomes" id="UP000661077"/>
    </source>
</evidence>
<organism evidence="3 4">
    <name type="scientific">Steroidobacter gossypii</name>
    <dbReference type="NCBI Taxonomy" id="2805490"/>
    <lineage>
        <taxon>Bacteria</taxon>
        <taxon>Pseudomonadati</taxon>
        <taxon>Pseudomonadota</taxon>
        <taxon>Gammaproteobacteria</taxon>
        <taxon>Steroidobacterales</taxon>
        <taxon>Steroidobacteraceae</taxon>
        <taxon>Steroidobacter</taxon>
    </lineage>
</organism>
<dbReference type="InterPro" id="IPR002800">
    <property type="entry name" value="Rv2949c-like"/>
</dbReference>
<sequence length="718" mass="77873">MSTPSATAIRHQNEGTSAQSHNALFGRLWSLASSSAGDHVAISDARSTLTYAQLARRAMAFAEELHEAGVQAGDPVGVFLGNSREFLIATFGIWKHGAVLVPLNPQLRETELIKCIQECGLRSLVTSARNHALIQAIEDKGTLLERLWLCPLDRDEWIYRGGSAGQQANPAPRVTRAQSMAERPALIQYSTGSTGHAKRITRTDAMLMRETTSVSGVLEVTPSDRVLGVAPFFHSHGLMNSAMLALLSGASLHIVHGFLPRDVARLIERERITGFPGVPFMFDLLTEPAETLDFSSIRFAISAGAPLPIATADNFERKYGVRIRQLYGSTETGVIAIQSSDPNADSTSVGKPVPGVSVRVVNDRGEQVGADTAGRIEITSSFAATAYDNTSGNEECRFADAVFYPGDLGRIGPNGELTLCGRHRGFINVGGSKVDPTEIEAVLREMPGIREAVVFGVPDGAAGEKIKAVVAGSAGVTREAVRSHCARLLAEFKVPKIVESRKELPKSPLGKILRKYLMDETAEGQPRTMFDPARGFRIVPEGETAPSDLLEMATLPPFLRVLLVTDGTVTKSIEAHFWEPVEVNVLAHAWVSSDRAHPSIGIHIGDLVLRRCVTLRGRITRSVYAFAESIISKDRVPADMTSQLIQGAKGIGELLREERTETYRELVGMRRGQAGELAVHLGVERSAPVVAREYTIRFKGQTAMVIEEVFAVARFEGM</sequence>
<feature type="domain" description="AMP-dependent synthetase/ligase" evidence="1">
    <location>
        <begin position="36"/>
        <end position="387"/>
    </location>
</feature>
<dbReference type="InterPro" id="IPR020845">
    <property type="entry name" value="AMP-binding_CS"/>
</dbReference>
<dbReference type="EMBL" id="JAEVLS010000004">
    <property type="protein sequence ID" value="MBM0106739.1"/>
    <property type="molecule type" value="Genomic_DNA"/>
</dbReference>
<protein>
    <submittedName>
        <fullName evidence="3">DUF98 domain-containing protein</fullName>
    </submittedName>
</protein>
<accession>A0ABS1X0K6</accession>